<gene>
    <name evidence="2" type="ORF">EDD18DRAFT_1100790</name>
</gene>
<feature type="transmembrane region" description="Helical" evidence="1">
    <location>
        <begin position="26"/>
        <end position="45"/>
    </location>
</feature>
<dbReference type="AlphaFoldDB" id="A0AA39UTC3"/>
<proteinExistence type="predicted"/>
<dbReference type="Proteomes" id="UP001175228">
    <property type="component" value="Unassembled WGS sequence"/>
</dbReference>
<protein>
    <submittedName>
        <fullName evidence="2">Uncharacterized protein</fullName>
    </submittedName>
</protein>
<organism evidence="2 3">
    <name type="scientific">Armillaria luteobubalina</name>
    <dbReference type="NCBI Taxonomy" id="153913"/>
    <lineage>
        <taxon>Eukaryota</taxon>
        <taxon>Fungi</taxon>
        <taxon>Dikarya</taxon>
        <taxon>Basidiomycota</taxon>
        <taxon>Agaricomycotina</taxon>
        <taxon>Agaricomycetes</taxon>
        <taxon>Agaricomycetidae</taxon>
        <taxon>Agaricales</taxon>
        <taxon>Marasmiineae</taxon>
        <taxon>Physalacriaceae</taxon>
        <taxon>Armillaria</taxon>
    </lineage>
</organism>
<sequence>MAAQAALPPDLTKDDIQYILEYLNMYLNKTILEMLMHGVTLWSIFTSSTQSMSIGRCIMVLIIFSLYVFATVAISDNWAFTHHWTSWLSKSNGDAKSFGD</sequence>
<reference evidence="2" key="1">
    <citation type="submission" date="2023-06" db="EMBL/GenBank/DDBJ databases">
        <authorList>
            <consortium name="Lawrence Berkeley National Laboratory"/>
            <person name="Ahrendt S."/>
            <person name="Sahu N."/>
            <person name="Indic B."/>
            <person name="Wong-Bajracharya J."/>
            <person name="Merenyi Z."/>
            <person name="Ke H.-M."/>
            <person name="Monk M."/>
            <person name="Kocsube S."/>
            <person name="Drula E."/>
            <person name="Lipzen A."/>
            <person name="Balint B."/>
            <person name="Henrissat B."/>
            <person name="Andreopoulos B."/>
            <person name="Martin F.M."/>
            <person name="Harder C.B."/>
            <person name="Rigling D."/>
            <person name="Ford K.L."/>
            <person name="Foster G.D."/>
            <person name="Pangilinan J."/>
            <person name="Papanicolaou A."/>
            <person name="Barry K."/>
            <person name="LaButti K."/>
            <person name="Viragh M."/>
            <person name="Koriabine M."/>
            <person name="Yan M."/>
            <person name="Riley R."/>
            <person name="Champramary S."/>
            <person name="Plett K.L."/>
            <person name="Tsai I.J."/>
            <person name="Slot J."/>
            <person name="Sipos G."/>
            <person name="Plett J."/>
            <person name="Nagy L.G."/>
            <person name="Grigoriev I.V."/>
        </authorList>
    </citation>
    <scope>NUCLEOTIDE SEQUENCE</scope>
    <source>
        <strain evidence="2">HWK02</strain>
    </source>
</reference>
<evidence type="ECO:0000313" key="3">
    <source>
        <dbReference type="Proteomes" id="UP001175228"/>
    </source>
</evidence>
<keyword evidence="1" id="KW-1133">Transmembrane helix</keyword>
<keyword evidence="1" id="KW-0472">Membrane</keyword>
<evidence type="ECO:0000256" key="1">
    <source>
        <dbReference type="SAM" id="Phobius"/>
    </source>
</evidence>
<feature type="transmembrane region" description="Helical" evidence="1">
    <location>
        <begin position="57"/>
        <end position="80"/>
    </location>
</feature>
<accession>A0AA39UTC3</accession>
<name>A0AA39UTC3_9AGAR</name>
<comment type="caution">
    <text evidence="2">The sequence shown here is derived from an EMBL/GenBank/DDBJ whole genome shotgun (WGS) entry which is preliminary data.</text>
</comment>
<keyword evidence="3" id="KW-1185">Reference proteome</keyword>
<dbReference type="EMBL" id="JAUEPU010000005">
    <property type="protein sequence ID" value="KAK0502333.1"/>
    <property type="molecule type" value="Genomic_DNA"/>
</dbReference>
<evidence type="ECO:0000313" key="2">
    <source>
        <dbReference type="EMBL" id="KAK0502333.1"/>
    </source>
</evidence>
<keyword evidence="1" id="KW-0812">Transmembrane</keyword>